<dbReference type="AlphaFoldDB" id="A0A1B0B2B6"/>
<feature type="domain" description="RRM" evidence="5">
    <location>
        <begin position="137"/>
        <end position="217"/>
    </location>
</feature>
<dbReference type="FunFam" id="3.30.70.330:FF:000322">
    <property type="entry name" value="CUGBP Elav-like family member 2"/>
    <property type="match status" value="1"/>
</dbReference>
<evidence type="ECO:0000259" key="5">
    <source>
        <dbReference type="PROSITE" id="PS50102"/>
    </source>
</evidence>
<organism evidence="6 7">
    <name type="scientific">Glossina palpalis gambiensis</name>
    <dbReference type="NCBI Taxonomy" id="67801"/>
    <lineage>
        <taxon>Eukaryota</taxon>
        <taxon>Metazoa</taxon>
        <taxon>Ecdysozoa</taxon>
        <taxon>Arthropoda</taxon>
        <taxon>Hexapoda</taxon>
        <taxon>Insecta</taxon>
        <taxon>Pterygota</taxon>
        <taxon>Neoptera</taxon>
        <taxon>Endopterygota</taxon>
        <taxon>Diptera</taxon>
        <taxon>Brachycera</taxon>
        <taxon>Muscomorpha</taxon>
        <taxon>Hippoboscoidea</taxon>
        <taxon>Glossinidae</taxon>
        <taxon>Glossina</taxon>
    </lineage>
</organism>
<evidence type="ECO:0000256" key="3">
    <source>
        <dbReference type="PROSITE-ProRule" id="PRU00176"/>
    </source>
</evidence>
<dbReference type="InterPro" id="IPR012677">
    <property type="entry name" value="Nucleotide-bd_a/b_plait_sf"/>
</dbReference>
<name>A0A1B0B2B6_9MUSC</name>
<reference evidence="7" key="1">
    <citation type="submission" date="2015-01" db="EMBL/GenBank/DDBJ databases">
        <authorList>
            <person name="Aksoy S."/>
            <person name="Warren W."/>
            <person name="Wilson R.K."/>
        </authorList>
    </citation>
    <scope>NUCLEOTIDE SEQUENCE [LARGE SCALE GENOMIC DNA]</scope>
    <source>
        <strain evidence="7">IAEA</strain>
    </source>
</reference>
<dbReference type="EMBL" id="JXJN01007572">
    <property type="status" value="NOT_ANNOTATED_CDS"/>
    <property type="molecule type" value="Genomic_DNA"/>
</dbReference>
<dbReference type="EnsemblMetazoa" id="GPPI016622-RA">
    <property type="protein sequence ID" value="GPPI016622-PA"/>
    <property type="gene ID" value="GPPI016622"/>
</dbReference>
<proteinExistence type="predicted"/>
<protein>
    <recommendedName>
        <fullName evidence="5">RRM domain-containing protein</fullName>
    </recommendedName>
</protein>
<keyword evidence="1" id="KW-0677">Repeat</keyword>
<dbReference type="GO" id="GO:0003723">
    <property type="term" value="F:RNA binding"/>
    <property type="evidence" value="ECO:0007669"/>
    <property type="project" value="UniProtKB-UniRule"/>
</dbReference>
<dbReference type="InterPro" id="IPR000504">
    <property type="entry name" value="RRM_dom"/>
</dbReference>
<dbReference type="Proteomes" id="UP000092460">
    <property type="component" value="Unassembled WGS sequence"/>
</dbReference>
<dbReference type="SMART" id="SM00360">
    <property type="entry name" value="RRM"/>
    <property type="match status" value="1"/>
</dbReference>
<dbReference type="STRING" id="67801.A0A1B0B2B6"/>
<sequence length="361" mass="39327">MRIELMRSRTEGKEFSSISKRVIVKLLRILCWLRICVPLMGFSDKYIWVLRAVRSKVKYSNTTINAGGVLLLSLYAQRLNVCIKRRGMSLTVDDPSLDGSLYAFVNLGYGPNFSPLLFRVYSKYTKSLVNTIICWQRKLFVGMLNKKLNENDVRKLFEVHGAIEECTVLRDQNGQSKGCAFVTFATKHAAISAIKTLNQNKTMEGCTSPLVVKFADTQKEKEQKKIQQIQANLWNLATNINIPLGQTATTVSTPILPNPPQQASPVLGADAITPASLQLLQQLQAVGLQQQILQGLGAQTNTADTAAAAAAAAGLLPPMTVQNLAALAAITQPSLTNAATNPGSAQLTNTAALLFIIICTH</sequence>
<keyword evidence="7" id="KW-1185">Reference proteome</keyword>
<evidence type="ECO:0000256" key="2">
    <source>
        <dbReference type="ARBA" id="ARBA00022884"/>
    </source>
</evidence>
<dbReference type="PANTHER" id="PTHR24012">
    <property type="entry name" value="RNA BINDING PROTEIN"/>
    <property type="match status" value="1"/>
</dbReference>
<feature type="coiled-coil region" evidence="4">
    <location>
        <begin position="212"/>
        <end position="239"/>
    </location>
</feature>
<dbReference type="SUPFAM" id="SSF54928">
    <property type="entry name" value="RNA-binding domain, RBD"/>
    <property type="match status" value="1"/>
</dbReference>
<accession>A0A1B0B2B6</accession>
<evidence type="ECO:0000256" key="4">
    <source>
        <dbReference type="SAM" id="Coils"/>
    </source>
</evidence>
<dbReference type="VEuPathDB" id="VectorBase:GPPI016622"/>
<evidence type="ECO:0000313" key="6">
    <source>
        <dbReference type="EnsemblMetazoa" id="GPPI016622-PA"/>
    </source>
</evidence>
<evidence type="ECO:0000256" key="1">
    <source>
        <dbReference type="ARBA" id="ARBA00022737"/>
    </source>
</evidence>
<dbReference type="PROSITE" id="PS50102">
    <property type="entry name" value="RRM"/>
    <property type="match status" value="1"/>
</dbReference>
<dbReference type="Gene3D" id="3.30.70.330">
    <property type="match status" value="1"/>
</dbReference>
<reference evidence="6" key="2">
    <citation type="submission" date="2020-05" db="UniProtKB">
        <authorList>
            <consortium name="EnsemblMetazoa"/>
        </authorList>
    </citation>
    <scope>IDENTIFICATION</scope>
    <source>
        <strain evidence="6">IAEA</strain>
    </source>
</reference>
<dbReference type="InterPro" id="IPR035979">
    <property type="entry name" value="RBD_domain_sf"/>
</dbReference>
<keyword evidence="4" id="KW-0175">Coiled coil</keyword>
<keyword evidence="2 3" id="KW-0694">RNA-binding</keyword>
<dbReference type="Pfam" id="PF00076">
    <property type="entry name" value="RRM_1"/>
    <property type="match status" value="1"/>
</dbReference>
<evidence type="ECO:0000313" key="7">
    <source>
        <dbReference type="Proteomes" id="UP000092460"/>
    </source>
</evidence>